<dbReference type="EMBL" id="CP070393">
    <property type="protein sequence ID" value="QRZ99318.1"/>
    <property type="molecule type" value="Genomic_DNA"/>
</dbReference>
<evidence type="ECO:0000313" key="6">
    <source>
        <dbReference type="Proteomes" id="UP000245761"/>
    </source>
</evidence>
<dbReference type="Proteomes" id="UP000532204">
    <property type="component" value="Unassembled WGS sequence"/>
</dbReference>
<dbReference type="InterPro" id="IPR038612">
    <property type="entry name" value="YkfF-like_sf"/>
</dbReference>
<evidence type="ECO:0000313" key="2">
    <source>
        <dbReference type="EMBL" id="EFC9752825.1"/>
    </source>
</evidence>
<dbReference type="Proteomes" id="UP000534496">
    <property type="component" value="Unassembled WGS sequence"/>
</dbReference>
<dbReference type="EMBL" id="AASEBA010000136">
    <property type="protein sequence ID" value="EFC9752825.1"/>
    <property type="molecule type" value="Genomic_DNA"/>
</dbReference>
<organism evidence="4 6">
    <name type="scientific">Escherichia coli</name>
    <dbReference type="NCBI Taxonomy" id="562"/>
    <lineage>
        <taxon>Bacteria</taxon>
        <taxon>Pseudomonadati</taxon>
        <taxon>Pseudomonadota</taxon>
        <taxon>Gammaproteobacteria</taxon>
        <taxon>Enterobacterales</taxon>
        <taxon>Enterobacteriaceae</taxon>
        <taxon>Escherichia</taxon>
    </lineage>
</organism>
<proteinExistence type="inferred from homology"/>
<reference evidence="5" key="3">
    <citation type="submission" date="2021-02" db="EMBL/GenBank/DDBJ databases">
        <title>Co-localization of colistin and carbapenem -resistance genes on a novel transferable IncHI2 plasmid in Escherichia coli from chicken-origin.</title>
        <authorList>
            <person name="Hoffmann M."/>
            <person name="Balkey M."/>
            <person name="Ronco T."/>
            <person name="Hendriksen R.S."/>
        </authorList>
    </citation>
    <scope>NUCLEOTIDE SEQUENCE</scope>
    <source>
        <strain evidence="5">CFSAN083829</strain>
    </source>
</reference>
<protein>
    <submittedName>
        <fullName evidence="4">DUF905 domain-containing protein</fullName>
    </submittedName>
    <submittedName>
        <fullName evidence="5">DUF905 family protein</fullName>
    </submittedName>
</protein>
<dbReference type="InterPro" id="IPR009253">
    <property type="entry name" value="DUF905"/>
</dbReference>
<dbReference type="SUPFAM" id="SSF54786">
    <property type="entry name" value="YcfA/nrd intein domain"/>
    <property type="match status" value="1"/>
</dbReference>
<dbReference type="EMBL" id="QEMT01000054">
    <property type="protein sequence ID" value="PWH58071.1"/>
    <property type="molecule type" value="Genomic_DNA"/>
</dbReference>
<evidence type="ECO:0000313" key="5">
    <source>
        <dbReference type="EMBL" id="QRZ99318.1"/>
    </source>
</evidence>
<evidence type="ECO:0000256" key="1">
    <source>
        <dbReference type="ARBA" id="ARBA00007059"/>
    </source>
</evidence>
<dbReference type="RefSeq" id="WP_106421522.1">
    <property type="nucleotide sequence ID" value="NZ_AP027520.1"/>
</dbReference>
<dbReference type="Pfam" id="PF06006">
    <property type="entry name" value="DUF905"/>
    <property type="match status" value="1"/>
</dbReference>
<sequence>MQAVSAITAYRNVFIEDDPGTHFRRLHLNAEGLR</sequence>
<comment type="similarity">
    <text evidence="1">Belongs to the UPF0401 family.</text>
</comment>
<evidence type="ECO:0000313" key="7">
    <source>
        <dbReference type="Proteomes" id="UP000532204"/>
    </source>
</evidence>
<evidence type="ECO:0000313" key="4">
    <source>
        <dbReference type="EMBL" id="PWH58071.1"/>
    </source>
</evidence>
<dbReference type="AlphaFoldDB" id="A0A2U2V463"/>
<accession>A0A2U2V463</accession>
<dbReference type="Proteomes" id="UP000245761">
    <property type="component" value="Unassembled WGS sequence"/>
</dbReference>
<evidence type="ECO:0000313" key="8">
    <source>
        <dbReference type="Proteomes" id="UP000534496"/>
    </source>
</evidence>
<dbReference type="Proteomes" id="UP000663166">
    <property type="component" value="Chromosome"/>
</dbReference>
<evidence type="ECO:0000313" key="3">
    <source>
        <dbReference type="EMBL" id="EFH3674299.1"/>
    </source>
</evidence>
<name>A0A2U2V463_ECOLX</name>
<reference evidence="2 7" key="2">
    <citation type="submission" date="2019-05" db="EMBL/GenBank/DDBJ databases">
        <authorList>
            <consortium name="NARMS: The National Antimicrobial Resistance Monitoring System"/>
        </authorList>
    </citation>
    <scope>NUCLEOTIDE SEQUENCE [LARGE SCALE GENOMIC DNA]</scope>
    <source>
        <strain evidence="2 7">CVM N18EC122</strain>
        <strain evidence="3 8">CVM N19EC0189</strain>
    </source>
</reference>
<gene>
    <name evidence="4" type="ORF">DD762_22475</name>
    <name evidence="2" type="ORF">E6D34_27210</name>
    <name evidence="3" type="ORF">F9461_13915</name>
    <name evidence="5" type="ORF">JNP96_10380</name>
</gene>
<reference evidence="4 6" key="1">
    <citation type="submission" date="2018-04" db="EMBL/GenBank/DDBJ databases">
        <title>Draft Genomic Sequencing Of Potential Extraintestinal Pathogenic Escherichia coli B8S56 Isolated from Retail Chicken Skin.</title>
        <authorList>
            <person name="Xu A."/>
            <person name="Tilman S."/>
            <person name="Wisser-Parker K."/>
            <person name="Scullen O.J."/>
            <person name="Sommers C."/>
        </authorList>
    </citation>
    <scope>NUCLEOTIDE SEQUENCE [LARGE SCALE GENOMIC DNA]</scope>
    <source>
        <strain evidence="4 6">B8S56</strain>
    </source>
</reference>
<dbReference type="EMBL" id="AASVQO010000008">
    <property type="protein sequence ID" value="EFH3674299.1"/>
    <property type="molecule type" value="Genomic_DNA"/>
</dbReference>
<dbReference type="Gene3D" id="3.30.160.130">
    <property type="entry name" value="ykff protein like domains"/>
    <property type="match status" value="1"/>
</dbReference>